<feature type="transmembrane region" description="Helical" evidence="1">
    <location>
        <begin position="79"/>
        <end position="97"/>
    </location>
</feature>
<feature type="transmembrane region" description="Helical" evidence="1">
    <location>
        <begin position="155"/>
        <end position="175"/>
    </location>
</feature>
<dbReference type="AlphaFoldDB" id="A0A7Y7YDZ7"/>
<keyword evidence="1" id="KW-1133">Transmembrane helix</keyword>
<feature type="transmembrane region" description="Helical" evidence="1">
    <location>
        <begin position="51"/>
        <end position="67"/>
    </location>
</feature>
<feature type="transmembrane region" description="Helical" evidence="1">
    <location>
        <begin position="118"/>
        <end position="135"/>
    </location>
</feature>
<dbReference type="EMBL" id="JACAQD010000019">
    <property type="protein sequence ID" value="NWC34139.1"/>
    <property type="molecule type" value="Genomic_DNA"/>
</dbReference>
<gene>
    <name evidence="2" type="ORF">HX876_17250</name>
</gene>
<feature type="transmembrane region" description="Helical" evidence="1">
    <location>
        <begin position="22"/>
        <end position="39"/>
    </location>
</feature>
<keyword evidence="1" id="KW-0472">Membrane</keyword>
<evidence type="ECO:0000313" key="2">
    <source>
        <dbReference type="EMBL" id="NWC34139.1"/>
    </source>
</evidence>
<accession>A0A7Y7YDZ7</accession>
<evidence type="ECO:0000256" key="1">
    <source>
        <dbReference type="SAM" id="Phobius"/>
    </source>
</evidence>
<name>A0A7Y7YDZ7_9PSED</name>
<organism evidence="2 3">
    <name type="scientific">Pseudomonas gingeri</name>
    <dbReference type="NCBI Taxonomy" id="117681"/>
    <lineage>
        <taxon>Bacteria</taxon>
        <taxon>Pseudomonadati</taxon>
        <taxon>Pseudomonadota</taxon>
        <taxon>Gammaproteobacteria</taxon>
        <taxon>Pseudomonadales</taxon>
        <taxon>Pseudomonadaceae</taxon>
        <taxon>Pseudomonas</taxon>
    </lineage>
</organism>
<dbReference type="RefSeq" id="WP_177058579.1">
    <property type="nucleotide sequence ID" value="NZ_JACAPS010000019.1"/>
</dbReference>
<comment type="caution">
    <text evidence="2">The sequence shown here is derived from an EMBL/GenBank/DDBJ whole genome shotgun (WGS) entry which is preliminary data.</text>
</comment>
<protein>
    <recommendedName>
        <fullName evidence="4">Transmembrane protein</fullName>
    </recommendedName>
</protein>
<evidence type="ECO:0000313" key="3">
    <source>
        <dbReference type="Proteomes" id="UP000520592"/>
    </source>
</evidence>
<sequence length="183" mass="21285">MYIPSDPKVIQAVAEDGFVRRWVFWLPLVIAALLVYLSPDEYVSLSGALKLFTWLPVLVFPSIDVWASRSSFPDNTRMLFSFFAYASIYYAVLVAGWEKYKLAFIGERHSPKRHLKPLIVVMYLLPPLLLFSVALPAEEKCLNLCIHESRLLQLIYAFLLSFWLGFGLASLYWWIRNFSRIHF</sequence>
<proteinExistence type="predicted"/>
<reference evidence="2 3" key="1">
    <citation type="submission" date="2020-04" db="EMBL/GenBank/DDBJ databases">
        <title>Molecular characterization of pseudomonads from Agaricus bisporus reveal novel blotch 2 pathogens in Western Europe.</title>
        <authorList>
            <person name="Taparia T."/>
            <person name="Krijger M."/>
            <person name="Haynes E."/>
            <person name="Elpinstone J.G."/>
            <person name="Noble R."/>
            <person name="Van Der Wolf J."/>
        </authorList>
    </citation>
    <scope>NUCLEOTIDE SEQUENCE [LARGE SCALE GENOMIC DNA]</scope>
    <source>
        <strain evidence="2 3">IPO3737</strain>
    </source>
</reference>
<dbReference type="Proteomes" id="UP000520592">
    <property type="component" value="Unassembled WGS sequence"/>
</dbReference>
<evidence type="ECO:0008006" key="4">
    <source>
        <dbReference type="Google" id="ProtNLM"/>
    </source>
</evidence>
<keyword evidence="1" id="KW-0812">Transmembrane</keyword>